<sequence>MSARTVNADPYLADHYVRNINTTGSWSVIWELYWQSCDDESRANAYGVKLFNHYDSASRYFTIDDTNLQRSRSCRGDRQLHLSRGLQRDWNHRDGHYDAIAPGHQYRRPRHLRRGNQFDGEYHPLHPGPLVALLSTRIARRVWPPLTVHSSARV</sequence>
<dbReference type="EMBL" id="KZ824456">
    <property type="protein sequence ID" value="RAK98082.1"/>
    <property type="molecule type" value="Genomic_DNA"/>
</dbReference>
<reference evidence="2 3" key="1">
    <citation type="submission" date="2018-02" db="EMBL/GenBank/DDBJ databases">
        <title>The genomes of Aspergillus section Nigri reveals drivers in fungal speciation.</title>
        <authorList>
            <consortium name="DOE Joint Genome Institute"/>
            <person name="Vesth T.C."/>
            <person name="Nybo J."/>
            <person name="Theobald S."/>
            <person name="Brandl J."/>
            <person name="Frisvad J.C."/>
            <person name="Nielsen K.F."/>
            <person name="Lyhne E.K."/>
            <person name="Kogle M.E."/>
            <person name="Kuo A."/>
            <person name="Riley R."/>
            <person name="Clum A."/>
            <person name="Nolan M."/>
            <person name="Lipzen A."/>
            <person name="Salamov A."/>
            <person name="Henrissat B."/>
            <person name="Wiebenga A."/>
            <person name="De vries R.P."/>
            <person name="Grigoriev I.V."/>
            <person name="Mortensen U.H."/>
            <person name="Andersen M.R."/>
            <person name="Baker S.E."/>
        </authorList>
    </citation>
    <scope>NUCLEOTIDE SEQUENCE [LARGE SCALE GENOMIC DNA]</scope>
    <source>
        <strain evidence="2 3">CBS 121593</strain>
    </source>
</reference>
<evidence type="ECO:0000313" key="2">
    <source>
        <dbReference type="EMBL" id="RAK98082.1"/>
    </source>
</evidence>
<dbReference type="RefSeq" id="XP_025572410.1">
    <property type="nucleotide sequence ID" value="XM_025721622.1"/>
</dbReference>
<proteinExistence type="predicted"/>
<gene>
    <name evidence="2" type="ORF">BO80DRAFT_447694</name>
</gene>
<keyword evidence="3" id="KW-1185">Reference proteome</keyword>
<dbReference type="Proteomes" id="UP000249402">
    <property type="component" value="Unassembled WGS sequence"/>
</dbReference>
<dbReference type="VEuPathDB" id="FungiDB:BO80DRAFT_447694"/>
<dbReference type="Pfam" id="PF23584">
    <property type="entry name" value="DUF7136"/>
    <property type="match status" value="1"/>
</dbReference>
<accession>A0A395GRT3</accession>
<feature type="domain" description="DUF7136" evidence="1">
    <location>
        <begin position="7"/>
        <end position="65"/>
    </location>
</feature>
<protein>
    <recommendedName>
        <fullName evidence="1">DUF7136 domain-containing protein</fullName>
    </recommendedName>
</protein>
<evidence type="ECO:0000313" key="3">
    <source>
        <dbReference type="Proteomes" id="UP000249402"/>
    </source>
</evidence>
<dbReference type="GeneID" id="37226487"/>
<dbReference type="AlphaFoldDB" id="A0A395GRT3"/>
<name>A0A395GRT3_9EURO</name>
<organism evidence="2 3">
    <name type="scientific">Aspergillus ibericus CBS 121593</name>
    <dbReference type="NCBI Taxonomy" id="1448316"/>
    <lineage>
        <taxon>Eukaryota</taxon>
        <taxon>Fungi</taxon>
        <taxon>Dikarya</taxon>
        <taxon>Ascomycota</taxon>
        <taxon>Pezizomycotina</taxon>
        <taxon>Eurotiomycetes</taxon>
        <taxon>Eurotiomycetidae</taxon>
        <taxon>Eurotiales</taxon>
        <taxon>Aspergillaceae</taxon>
        <taxon>Aspergillus</taxon>
        <taxon>Aspergillus subgen. Circumdati</taxon>
    </lineage>
</organism>
<evidence type="ECO:0000259" key="1">
    <source>
        <dbReference type="Pfam" id="PF23584"/>
    </source>
</evidence>
<dbReference type="InterPro" id="IPR055560">
    <property type="entry name" value="DUF7136"/>
</dbReference>
<dbReference type="OrthoDB" id="4490227at2759"/>